<evidence type="ECO:0000313" key="1">
    <source>
        <dbReference type="EMBL" id="THU99044.1"/>
    </source>
</evidence>
<name>A0A4S8M9H2_DENBC</name>
<dbReference type="Proteomes" id="UP000297245">
    <property type="component" value="Unassembled WGS sequence"/>
</dbReference>
<protein>
    <submittedName>
        <fullName evidence="1">Uncharacterized protein</fullName>
    </submittedName>
</protein>
<organism evidence="1 2">
    <name type="scientific">Dendrothele bispora (strain CBS 962.96)</name>
    <dbReference type="NCBI Taxonomy" id="1314807"/>
    <lineage>
        <taxon>Eukaryota</taxon>
        <taxon>Fungi</taxon>
        <taxon>Dikarya</taxon>
        <taxon>Basidiomycota</taxon>
        <taxon>Agaricomycotina</taxon>
        <taxon>Agaricomycetes</taxon>
        <taxon>Agaricomycetidae</taxon>
        <taxon>Agaricales</taxon>
        <taxon>Agaricales incertae sedis</taxon>
        <taxon>Dendrothele</taxon>
    </lineage>
</organism>
<sequence>MYKGYGTAGKGDVSEIVKKRAKTATPKLLLKIRNLQLTRDRIANDPQISDDERRFVEHELSMKITHLERERHLKIRSESATRNRLEGETISRYWTQLNREKKPRDEIYALKKLDADIDEGQPTPGSAYEKHSQRMADLACTYHDTLQDTVAHTIQTDEREPVIVEVLSALDKETTRDQACNLEPDLTEDEVSSALKLTKNNTSCGLDGLPNELWKLLHEHYLAETKNEAPETFNVVELMTEVFNDISTYGVDPKTGFTDGWMCPLYKNRHCKLPTDHDP</sequence>
<keyword evidence="2" id="KW-1185">Reference proteome</keyword>
<dbReference type="AlphaFoldDB" id="A0A4S8M9H2"/>
<reference evidence="1 2" key="1">
    <citation type="journal article" date="2019" name="Nat. Ecol. Evol.">
        <title>Megaphylogeny resolves global patterns of mushroom evolution.</title>
        <authorList>
            <person name="Varga T."/>
            <person name="Krizsan K."/>
            <person name="Foldi C."/>
            <person name="Dima B."/>
            <person name="Sanchez-Garcia M."/>
            <person name="Sanchez-Ramirez S."/>
            <person name="Szollosi G.J."/>
            <person name="Szarkandi J.G."/>
            <person name="Papp V."/>
            <person name="Albert L."/>
            <person name="Andreopoulos W."/>
            <person name="Angelini C."/>
            <person name="Antonin V."/>
            <person name="Barry K.W."/>
            <person name="Bougher N.L."/>
            <person name="Buchanan P."/>
            <person name="Buyck B."/>
            <person name="Bense V."/>
            <person name="Catcheside P."/>
            <person name="Chovatia M."/>
            <person name="Cooper J."/>
            <person name="Damon W."/>
            <person name="Desjardin D."/>
            <person name="Finy P."/>
            <person name="Geml J."/>
            <person name="Haridas S."/>
            <person name="Hughes K."/>
            <person name="Justo A."/>
            <person name="Karasinski D."/>
            <person name="Kautmanova I."/>
            <person name="Kiss B."/>
            <person name="Kocsube S."/>
            <person name="Kotiranta H."/>
            <person name="LaButti K.M."/>
            <person name="Lechner B.E."/>
            <person name="Liimatainen K."/>
            <person name="Lipzen A."/>
            <person name="Lukacs Z."/>
            <person name="Mihaltcheva S."/>
            <person name="Morgado L.N."/>
            <person name="Niskanen T."/>
            <person name="Noordeloos M.E."/>
            <person name="Ohm R.A."/>
            <person name="Ortiz-Santana B."/>
            <person name="Ovrebo C."/>
            <person name="Racz N."/>
            <person name="Riley R."/>
            <person name="Savchenko A."/>
            <person name="Shiryaev A."/>
            <person name="Soop K."/>
            <person name="Spirin V."/>
            <person name="Szebenyi C."/>
            <person name="Tomsovsky M."/>
            <person name="Tulloss R.E."/>
            <person name="Uehling J."/>
            <person name="Grigoriev I.V."/>
            <person name="Vagvolgyi C."/>
            <person name="Papp T."/>
            <person name="Martin F.M."/>
            <person name="Miettinen O."/>
            <person name="Hibbett D.S."/>
            <person name="Nagy L.G."/>
        </authorList>
    </citation>
    <scope>NUCLEOTIDE SEQUENCE [LARGE SCALE GENOMIC DNA]</scope>
    <source>
        <strain evidence="1 2">CBS 962.96</strain>
    </source>
</reference>
<dbReference type="OrthoDB" id="3067660at2759"/>
<dbReference type="EMBL" id="ML179125">
    <property type="protein sequence ID" value="THU99044.1"/>
    <property type="molecule type" value="Genomic_DNA"/>
</dbReference>
<evidence type="ECO:0000313" key="2">
    <source>
        <dbReference type="Proteomes" id="UP000297245"/>
    </source>
</evidence>
<gene>
    <name evidence="1" type="ORF">K435DRAFT_856017</name>
</gene>
<accession>A0A4S8M9H2</accession>
<proteinExistence type="predicted"/>